<gene>
    <name evidence="6" type="ORF">FOE67_05530</name>
</gene>
<evidence type="ECO:0000256" key="1">
    <source>
        <dbReference type="ARBA" id="ARBA00006068"/>
    </source>
</evidence>
<dbReference type="InterPro" id="IPR027381">
    <property type="entry name" value="LytR/CpsA/Psr_C"/>
</dbReference>
<feature type="region of interest" description="Disordered" evidence="2">
    <location>
        <begin position="633"/>
        <end position="680"/>
    </location>
</feature>
<evidence type="ECO:0000256" key="3">
    <source>
        <dbReference type="SAM" id="Phobius"/>
    </source>
</evidence>
<evidence type="ECO:0000259" key="4">
    <source>
        <dbReference type="Pfam" id="PF03816"/>
    </source>
</evidence>
<dbReference type="AlphaFoldDB" id="A0A7W3T108"/>
<sequence length="680" mass="71325">MSEDGEGPRVRTAEELGWDDSLYEEKRPASVPRQGGPEPEPEPVPARRGRIRGRGTATPAKRAEASDEGAGSAGEPAEPAPPDEPAAPGGKKTPGAAAEGTAGDGHGKAGDRETGGSGRSAGTGKRDPAGAGPRRAIGAGAAAAGGPARRPRPAGPPGRRPTGAGKRPRRPRWARVLIAGSATMALLVAALGVAAWLYVRELNGNIDRQDLHLGEHRLEKPPPNADGQTPLNILLIGSDARDSEENLRLGGARHTADGPPIADVQMLLHVSADRSNMTVISVPRDTRVTIPACTDPVSGEQYPTVESDTINHSLQRGGPGCTVATWEELTGIPIDHFMMVDFAGVVSMADAIGGVPVCVDANVHDPKSGLRLPAGESVIRGEQALQWLRTRHGFENGSDIGRTRGQHVYLASMVRELQAGARLTDPGKLNALANAATRALTVDRELGSVTRLYELGEDLRRVPTERINMITMPWIPDPMNPSAHVVPEPGAAEELFALVREDVALDDRDGDSVVDPGGAGRDGAGAGGTPSAEPTTAPRDTVSLAVRNGTGSVTMPPVNGRAGELVEVLRGLGFVLAEVDERPISQADTTLSYPSDDLRADALAIAEELGLPKRSVRISPSAETITLVIGTDWREGGSYPKPVEDPERRGDEEHRELDDSKALSADDDSACMTVNPGAVW</sequence>
<name>A0A7W3T108_9ACTN</name>
<feature type="compositionally biased region" description="Low complexity" evidence="2">
    <location>
        <begin position="86"/>
        <end position="101"/>
    </location>
</feature>
<dbReference type="Pfam" id="PF13399">
    <property type="entry name" value="LytR_C"/>
    <property type="match status" value="1"/>
</dbReference>
<organism evidence="6 7">
    <name type="scientific">Streptomyces calidiresistens</name>
    <dbReference type="NCBI Taxonomy" id="1485586"/>
    <lineage>
        <taxon>Bacteria</taxon>
        <taxon>Bacillati</taxon>
        <taxon>Actinomycetota</taxon>
        <taxon>Actinomycetes</taxon>
        <taxon>Kitasatosporales</taxon>
        <taxon>Streptomycetaceae</taxon>
        <taxon>Streptomyces</taxon>
    </lineage>
</organism>
<comment type="similarity">
    <text evidence="1">Belongs to the LytR/CpsA/Psr (LCP) family.</text>
</comment>
<dbReference type="InterPro" id="IPR004474">
    <property type="entry name" value="LytR_CpsA_psr"/>
</dbReference>
<feature type="compositionally biased region" description="Gly residues" evidence="2">
    <location>
        <begin position="517"/>
        <end position="528"/>
    </location>
</feature>
<dbReference type="NCBIfam" id="TIGR00350">
    <property type="entry name" value="lytR_cpsA_psr"/>
    <property type="match status" value="1"/>
</dbReference>
<reference evidence="7" key="1">
    <citation type="submission" date="2019-10" db="EMBL/GenBank/DDBJ databases">
        <title>Streptomyces sp. nov., a novel actinobacterium isolated from alkaline environment.</title>
        <authorList>
            <person name="Golinska P."/>
        </authorList>
    </citation>
    <scope>NUCLEOTIDE SEQUENCE [LARGE SCALE GENOMIC DNA]</scope>
    <source>
        <strain evidence="7">DSM 42108</strain>
    </source>
</reference>
<dbReference type="PANTHER" id="PTHR33392:SF6">
    <property type="entry name" value="POLYISOPRENYL-TEICHOIC ACID--PEPTIDOGLYCAN TEICHOIC ACID TRANSFERASE TAGU"/>
    <property type="match status" value="1"/>
</dbReference>
<dbReference type="Gene3D" id="3.40.630.190">
    <property type="entry name" value="LCP protein"/>
    <property type="match status" value="1"/>
</dbReference>
<keyword evidence="3" id="KW-0812">Transmembrane</keyword>
<comment type="caution">
    <text evidence="6">The sequence shown here is derived from an EMBL/GenBank/DDBJ whole genome shotgun (WGS) entry which is preliminary data.</text>
</comment>
<evidence type="ECO:0000256" key="2">
    <source>
        <dbReference type="SAM" id="MobiDB-lite"/>
    </source>
</evidence>
<feature type="domain" description="LytR/CpsA/Psr regulator C-terminal" evidence="5">
    <location>
        <begin position="542"/>
        <end position="633"/>
    </location>
</feature>
<keyword evidence="7" id="KW-1185">Reference proteome</keyword>
<dbReference type="PANTHER" id="PTHR33392">
    <property type="entry name" value="POLYISOPRENYL-TEICHOIC ACID--PEPTIDOGLYCAN TEICHOIC ACID TRANSFERASE TAGU"/>
    <property type="match status" value="1"/>
</dbReference>
<evidence type="ECO:0000259" key="5">
    <source>
        <dbReference type="Pfam" id="PF13399"/>
    </source>
</evidence>
<feature type="compositionally biased region" description="Basic and acidic residues" evidence="2">
    <location>
        <begin position="105"/>
        <end position="114"/>
    </location>
</feature>
<dbReference type="Pfam" id="PF03816">
    <property type="entry name" value="LytR_cpsA_psr"/>
    <property type="match status" value="1"/>
</dbReference>
<dbReference type="EMBL" id="VKHS01000071">
    <property type="protein sequence ID" value="MBB0228989.1"/>
    <property type="molecule type" value="Genomic_DNA"/>
</dbReference>
<feature type="compositionally biased region" description="Low complexity" evidence="2">
    <location>
        <begin position="129"/>
        <end position="148"/>
    </location>
</feature>
<feature type="compositionally biased region" description="Low complexity" evidence="2">
    <location>
        <begin position="68"/>
        <end position="77"/>
    </location>
</feature>
<keyword evidence="3" id="KW-0472">Membrane</keyword>
<keyword evidence="3" id="KW-1133">Transmembrane helix</keyword>
<protein>
    <submittedName>
        <fullName evidence="6">LytR family transcriptional regulator</fullName>
    </submittedName>
</protein>
<feature type="region of interest" description="Disordered" evidence="2">
    <location>
        <begin position="1"/>
        <end position="170"/>
    </location>
</feature>
<feature type="compositionally biased region" description="Basic and acidic residues" evidence="2">
    <location>
        <begin position="642"/>
        <end position="661"/>
    </location>
</feature>
<proteinExistence type="inferred from homology"/>
<feature type="compositionally biased region" description="Basic and acidic residues" evidence="2">
    <location>
        <begin position="1"/>
        <end position="14"/>
    </location>
</feature>
<accession>A0A7W3T108</accession>
<feature type="transmembrane region" description="Helical" evidence="3">
    <location>
        <begin position="176"/>
        <end position="199"/>
    </location>
</feature>
<feature type="region of interest" description="Disordered" evidence="2">
    <location>
        <begin position="508"/>
        <end position="540"/>
    </location>
</feature>
<dbReference type="Proteomes" id="UP000530234">
    <property type="component" value="Unassembled WGS sequence"/>
</dbReference>
<evidence type="ECO:0000313" key="7">
    <source>
        <dbReference type="Proteomes" id="UP000530234"/>
    </source>
</evidence>
<feature type="domain" description="Cell envelope-related transcriptional attenuator" evidence="4">
    <location>
        <begin position="262"/>
        <end position="418"/>
    </location>
</feature>
<evidence type="ECO:0000313" key="6">
    <source>
        <dbReference type="EMBL" id="MBB0228989.1"/>
    </source>
</evidence>
<dbReference type="InterPro" id="IPR050922">
    <property type="entry name" value="LytR/CpsA/Psr_CW_biosynth"/>
</dbReference>